<dbReference type="GeneID" id="54357481"/>
<proteinExistence type="predicted"/>
<reference evidence="3" key="3">
    <citation type="submission" date="2025-08" db="UniProtKB">
        <authorList>
            <consortium name="RefSeq"/>
        </authorList>
    </citation>
    <scope>IDENTIFICATION</scope>
    <source>
        <strain evidence="3">CBS 342.82</strain>
    </source>
</reference>
<name>A0A6J3M5A9_9PEZI</name>
<evidence type="ECO:0000256" key="1">
    <source>
        <dbReference type="SAM" id="Phobius"/>
    </source>
</evidence>
<keyword evidence="1" id="KW-0812">Transmembrane</keyword>
<feature type="transmembrane region" description="Helical" evidence="1">
    <location>
        <begin position="28"/>
        <end position="50"/>
    </location>
</feature>
<keyword evidence="1" id="KW-1133">Transmembrane helix</keyword>
<accession>A0A6J3M5A9</accession>
<organism evidence="3">
    <name type="scientific">Dissoconium aciculare CBS 342.82</name>
    <dbReference type="NCBI Taxonomy" id="1314786"/>
    <lineage>
        <taxon>Eukaryota</taxon>
        <taxon>Fungi</taxon>
        <taxon>Dikarya</taxon>
        <taxon>Ascomycota</taxon>
        <taxon>Pezizomycotina</taxon>
        <taxon>Dothideomycetes</taxon>
        <taxon>Dothideomycetidae</taxon>
        <taxon>Mycosphaerellales</taxon>
        <taxon>Dissoconiaceae</taxon>
        <taxon>Dissoconium</taxon>
    </lineage>
</organism>
<protein>
    <submittedName>
        <fullName evidence="3">Uncharacterized protein</fullName>
    </submittedName>
</protein>
<evidence type="ECO:0000313" key="2">
    <source>
        <dbReference type="Proteomes" id="UP000504637"/>
    </source>
</evidence>
<evidence type="ECO:0000313" key="3">
    <source>
        <dbReference type="RefSeq" id="XP_033459745.1"/>
    </source>
</evidence>
<gene>
    <name evidence="3" type="ORF">K489DRAFT_214978</name>
</gene>
<dbReference type="RefSeq" id="XP_033459745.1">
    <property type="nucleotide sequence ID" value="XM_033599682.1"/>
</dbReference>
<sequence length="137" mass="15613">MPDDRLESRRIGTRHQDRRVWKGHLRTIVGYLEPCLRLGSGVVVVVVFGWPLMKWSRTMMTLLVDIVEGQVLFSSTRFNVRRSYDTNFVGGLCSRNLNQVSQRRISVDEGRDGEFAAAKGWSRSHFGGIAREGQMVT</sequence>
<reference evidence="3" key="2">
    <citation type="submission" date="2020-04" db="EMBL/GenBank/DDBJ databases">
        <authorList>
            <consortium name="NCBI Genome Project"/>
        </authorList>
    </citation>
    <scope>NUCLEOTIDE SEQUENCE</scope>
    <source>
        <strain evidence="3">CBS 342.82</strain>
    </source>
</reference>
<reference evidence="3" key="1">
    <citation type="submission" date="2020-01" db="EMBL/GenBank/DDBJ databases">
        <authorList>
            <consortium name="DOE Joint Genome Institute"/>
            <person name="Haridas S."/>
            <person name="Albert R."/>
            <person name="Binder M."/>
            <person name="Bloem J."/>
            <person name="Labutti K."/>
            <person name="Salamov A."/>
            <person name="Andreopoulos B."/>
            <person name="Baker S.E."/>
            <person name="Barry K."/>
            <person name="Bills G."/>
            <person name="Bluhm B.H."/>
            <person name="Cannon C."/>
            <person name="Castanera R."/>
            <person name="Culley D.E."/>
            <person name="Daum C."/>
            <person name="Ezra D."/>
            <person name="Gonzalez J.B."/>
            <person name="Henrissat B."/>
            <person name="Kuo A."/>
            <person name="Liang C."/>
            <person name="Lipzen A."/>
            <person name="Lutzoni F."/>
            <person name="Magnuson J."/>
            <person name="Mondo S."/>
            <person name="Nolan M."/>
            <person name="Ohm R."/>
            <person name="Pangilinan J."/>
            <person name="Park H.-J."/>
            <person name="Ramirez L."/>
            <person name="Alfaro M."/>
            <person name="Sun H."/>
            <person name="Tritt A."/>
            <person name="Yoshinaga Y."/>
            <person name="Zwiers L.-H."/>
            <person name="Turgeon B.G."/>
            <person name="Goodwin S.B."/>
            <person name="Spatafora J.W."/>
            <person name="Crous P.W."/>
            <person name="Grigoriev I.V."/>
        </authorList>
    </citation>
    <scope>NUCLEOTIDE SEQUENCE</scope>
    <source>
        <strain evidence="3">CBS 342.82</strain>
    </source>
</reference>
<dbReference type="AlphaFoldDB" id="A0A6J3M5A9"/>
<dbReference type="Proteomes" id="UP000504637">
    <property type="component" value="Unplaced"/>
</dbReference>
<keyword evidence="1" id="KW-0472">Membrane</keyword>
<keyword evidence="2" id="KW-1185">Reference proteome</keyword>